<evidence type="ECO:0000313" key="5">
    <source>
        <dbReference type="EMBL" id="SDS48722.1"/>
    </source>
</evidence>
<dbReference type="GO" id="GO:0009063">
    <property type="term" value="P:amino acid catabolic process"/>
    <property type="evidence" value="ECO:0007669"/>
    <property type="project" value="InterPro"/>
</dbReference>
<dbReference type="Pfam" id="PF02746">
    <property type="entry name" value="MR_MLE_N"/>
    <property type="match status" value="1"/>
</dbReference>
<dbReference type="SMART" id="SM00922">
    <property type="entry name" value="MR_MLE"/>
    <property type="match status" value="1"/>
</dbReference>
<evidence type="ECO:0000256" key="2">
    <source>
        <dbReference type="ARBA" id="ARBA00022723"/>
    </source>
</evidence>
<dbReference type="AlphaFoldDB" id="A0A1H1SL99"/>
<protein>
    <submittedName>
        <fullName evidence="5">L-alanine-DL-glutamate epimerase</fullName>
    </submittedName>
</protein>
<dbReference type="InterPro" id="IPR029065">
    <property type="entry name" value="Enolase_C-like"/>
</dbReference>
<evidence type="ECO:0000313" key="6">
    <source>
        <dbReference type="Proteomes" id="UP000243207"/>
    </source>
</evidence>
<dbReference type="SFLD" id="SFLDS00001">
    <property type="entry name" value="Enolase"/>
    <property type="match status" value="1"/>
</dbReference>
<comment type="cofactor">
    <cofactor evidence="1">
        <name>Mg(2+)</name>
        <dbReference type="ChEBI" id="CHEBI:18420"/>
    </cofactor>
</comment>
<keyword evidence="3" id="KW-0460">Magnesium</keyword>
<reference evidence="6" key="1">
    <citation type="submission" date="2016-10" db="EMBL/GenBank/DDBJ databases">
        <authorList>
            <person name="Varghese N."/>
            <person name="Submissions S."/>
        </authorList>
    </citation>
    <scope>NUCLEOTIDE SEQUENCE [LARGE SCALE GENOMIC DNA]</scope>
    <source>
        <strain evidence="6">NRRL B-51270</strain>
    </source>
</reference>
<name>A0A1H1SL99_9GAMM</name>
<dbReference type="Gene3D" id="3.20.20.120">
    <property type="entry name" value="Enolase-like C-terminal domain"/>
    <property type="match status" value="1"/>
</dbReference>
<dbReference type="Gene3D" id="3.30.390.10">
    <property type="entry name" value="Enolase-like, N-terminal domain"/>
    <property type="match status" value="1"/>
</dbReference>
<dbReference type="PANTHER" id="PTHR13794">
    <property type="entry name" value="ENOLASE SUPERFAMILY, MANDELATE RACEMASE"/>
    <property type="match status" value="1"/>
</dbReference>
<dbReference type="InterPro" id="IPR013342">
    <property type="entry name" value="Mandelate_racemase_C"/>
</dbReference>
<dbReference type="Proteomes" id="UP000243207">
    <property type="component" value="Chromosome I"/>
</dbReference>
<evidence type="ECO:0000256" key="1">
    <source>
        <dbReference type="ARBA" id="ARBA00001946"/>
    </source>
</evidence>
<evidence type="ECO:0000259" key="4">
    <source>
        <dbReference type="SMART" id="SM00922"/>
    </source>
</evidence>
<dbReference type="SUPFAM" id="SSF51604">
    <property type="entry name" value="Enolase C-terminal domain-like"/>
    <property type="match status" value="1"/>
</dbReference>
<dbReference type="GO" id="GO:0000287">
    <property type="term" value="F:magnesium ion binding"/>
    <property type="evidence" value="ECO:0007669"/>
    <property type="project" value="TreeGrafter"/>
</dbReference>
<dbReference type="InterPro" id="IPR046945">
    <property type="entry name" value="RHMD-like"/>
</dbReference>
<dbReference type="GO" id="GO:0016836">
    <property type="term" value="F:hydro-lyase activity"/>
    <property type="evidence" value="ECO:0007669"/>
    <property type="project" value="TreeGrafter"/>
</dbReference>
<dbReference type="InterPro" id="IPR036849">
    <property type="entry name" value="Enolase-like_C_sf"/>
</dbReference>
<dbReference type="InterPro" id="IPR013341">
    <property type="entry name" value="Mandelate_racemase_N_dom"/>
</dbReference>
<dbReference type="EMBL" id="LT629736">
    <property type="protein sequence ID" value="SDS48722.1"/>
    <property type="molecule type" value="Genomic_DNA"/>
</dbReference>
<keyword evidence="6" id="KW-1185">Reference proteome</keyword>
<proteinExistence type="predicted"/>
<sequence length="362" mass="39725">MFDAPIETLRVDTYRIPTERPEQDGTLRWDATEMVVVRIGAGAREGLGYSYTSARPAAMLIEDKLAPIVQGSSPFNTGAIWARMNDSVRNLGRPGLAMMAIAAVDQALWDLKARLLQLPLPRLWGQLRDSVPVYGSGGFINQTDPELIEQVRGWVELELSAIKIKIGNHRRESLRRAELVRDHAANATLMVDLNGACGPRDALGMAGELAELGVAWMEEPVSSDDLGGMAWLRDRVPGDLALAAGEYGWGVDYFERMLRSSAVDVLQADATRCGYTGFLQAATLCEAANVPISAHCAPAVHAPICTAVPQLLHLEHFHDHVRLESMLFDSGTVLRRGELWPDPQQPGHGLAFRDADAERFRL</sequence>
<evidence type="ECO:0000256" key="3">
    <source>
        <dbReference type="ARBA" id="ARBA00022842"/>
    </source>
</evidence>
<dbReference type="InterPro" id="IPR029017">
    <property type="entry name" value="Enolase-like_N"/>
</dbReference>
<dbReference type="OrthoDB" id="9782675at2"/>
<dbReference type="GO" id="GO:0016052">
    <property type="term" value="P:carbohydrate catabolic process"/>
    <property type="evidence" value="ECO:0007669"/>
    <property type="project" value="TreeGrafter"/>
</dbReference>
<dbReference type="PANTHER" id="PTHR13794:SF58">
    <property type="entry name" value="MITOCHONDRIAL ENOLASE SUPERFAMILY MEMBER 1"/>
    <property type="match status" value="1"/>
</dbReference>
<dbReference type="PROSITE" id="PS00909">
    <property type="entry name" value="MR_MLE_2"/>
    <property type="match status" value="1"/>
</dbReference>
<dbReference type="SUPFAM" id="SSF54826">
    <property type="entry name" value="Enolase N-terminal domain-like"/>
    <property type="match status" value="1"/>
</dbReference>
<keyword evidence="2" id="KW-0479">Metal-binding</keyword>
<dbReference type="InterPro" id="IPR018110">
    <property type="entry name" value="Mandel_Rmase/mucon_lact_enz_CS"/>
</dbReference>
<accession>A0A1H1SL99</accession>
<dbReference type="RefSeq" id="WP_093392939.1">
    <property type="nucleotide sequence ID" value="NZ_LT629736.1"/>
</dbReference>
<dbReference type="STRING" id="487184.SAMN05216421_1615"/>
<gene>
    <name evidence="5" type="ORF">SAMN05216421_1615</name>
</gene>
<dbReference type="Pfam" id="PF13378">
    <property type="entry name" value="MR_MLE_C"/>
    <property type="match status" value="1"/>
</dbReference>
<organism evidence="5 6">
    <name type="scientific">Halopseudomonas xinjiangensis</name>
    <dbReference type="NCBI Taxonomy" id="487184"/>
    <lineage>
        <taxon>Bacteria</taxon>
        <taxon>Pseudomonadati</taxon>
        <taxon>Pseudomonadota</taxon>
        <taxon>Gammaproteobacteria</taxon>
        <taxon>Pseudomonadales</taxon>
        <taxon>Pseudomonadaceae</taxon>
        <taxon>Halopseudomonas</taxon>
    </lineage>
</organism>
<feature type="domain" description="Mandelate racemase/muconate lactonizing enzyme C-terminal" evidence="4">
    <location>
        <begin position="144"/>
        <end position="239"/>
    </location>
</feature>